<gene>
    <name evidence="2" type="ORF">AVEN_167166_1</name>
</gene>
<reference evidence="2 3" key="1">
    <citation type="journal article" date="2019" name="Sci. Rep.">
        <title>Orb-weaving spider Araneus ventricosus genome elucidates the spidroin gene catalogue.</title>
        <authorList>
            <person name="Kono N."/>
            <person name="Nakamura H."/>
            <person name="Ohtoshi R."/>
            <person name="Moran D.A.P."/>
            <person name="Shinohara A."/>
            <person name="Yoshida Y."/>
            <person name="Fujiwara M."/>
            <person name="Mori M."/>
            <person name="Tomita M."/>
            <person name="Arakawa K."/>
        </authorList>
    </citation>
    <scope>NUCLEOTIDE SEQUENCE [LARGE SCALE GENOMIC DNA]</scope>
</reference>
<proteinExistence type="predicted"/>
<name>A0A4Y2G4Z9_ARAVE</name>
<keyword evidence="3" id="KW-1185">Reference proteome</keyword>
<feature type="region of interest" description="Disordered" evidence="1">
    <location>
        <begin position="1"/>
        <end position="30"/>
    </location>
</feature>
<dbReference type="EMBL" id="BGPR01001190">
    <property type="protein sequence ID" value="GBM47698.1"/>
    <property type="molecule type" value="Genomic_DNA"/>
</dbReference>
<evidence type="ECO:0000313" key="3">
    <source>
        <dbReference type="Proteomes" id="UP000499080"/>
    </source>
</evidence>
<organism evidence="2 3">
    <name type="scientific">Araneus ventricosus</name>
    <name type="common">Orbweaver spider</name>
    <name type="synonym">Epeira ventricosa</name>
    <dbReference type="NCBI Taxonomy" id="182803"/>
    <lineage>
        <taxon>Eukaryota</taxon>
        <taxon>Metazoa</taxon>
        <taxon>Ecdysozoa</taxon>
        <taxon>Arthropoda</taxon>
        <taxon>Chelicerata</taxon>
        <taxon>Arachnida</taxon>
        <taxon>Araneae</taxon>
        <taxon>Araneomorphae</taxon>
        <taxon>Entelegynae</taxon>
        <taxon>Araneoidea</taxon>
        <taxon>Araneidae</taxon>
        <taxon>Araneus</taxon>
    </lineage>
</organism>
<accession>A0A4Y2G4Z9</accession>
<protein>
    <submittedName>
        <fullName evidence="2">Uncharacterized protein</fullName>
    </submittedName>
</protein>
<feature type="compositionally biased region" description="Polar residues" evidence="1">
    <location>
        <begin position="12"/>
        <end position="23"/>
    </location>
</feature>
<evidence type="ECO:0000313" key="2">
    <source>
        <dbReference type="EMBL" id="GBM47698.1"/>
    </source>
</evidence>
<evidence type="ECO:0000256" key="1">
    <source>
        <dbReference type="SAM" id="MobiDB-lite"/>
    </source>
</evidence>
<feature type="region of interest" description="Disordered" evidence="1">
    <location>
        <begin position="51"/>
        <end position="89"/>
    </location>
</feature>
<comment type="caution">
    <text evidence="2">The sequence shown here is derived from an EMBL/GenBank/DDBJ whole genome shotgun (WGS) entry which is preliminary data.</text>
</comment>
<dbReference type="Proteomes" id="UP000499080">
    <property type="component" value="Unassembled WGS sequence"/>
</dbReference>
<sequence>MTRTTPKLAPPFQTSAPHHSSSPPILVESKPYGYKGKVYRAIRYQCDKLAGSVRGGHKDDSESHSIAGSEMPSRRATVKRSKEKEQKQQRVSVAEIILMTNLTLVKSYSLQKAFEISTRSSHTGFTTEPLRIPNVLEDSWHVLHLPGSY</sequence>
<dbReference type="AlphaFoldDB" id="A0A4Y2G4Z9"/>